<dbReference type="EMBL" id="RCBY01000046">
    <property type="protein sequence ID" value="RQH45448.1"/>
    <property type="molecule type" value="Genomic_DNA"/>
</dbReference>
<dbReference type="AlphaFoldDB" id="A0A3N6NZE3"/>
<dbReference type="RefSeq" id="WP_124143314.1">
    <property type="nucleotide sequence ID" value="NZ_CAWOKI010000332.1"/>
</dbReference>
<keyword evidence="2" id="KW-1185">Reference proteome</keyword>
<evidence type="ECO:0000313" key="1">
    <source>
        <dbReference type="EMBL" id="RQH45448.1"/>
    </source>
</evidence>
<gene>
    <name evidence="1" type="ORF">D5R40_10695</name>
</gene>
<evidence type="ECO:0008006" key="3">
    <source>
        <dbReference type="Google" id="ProtNLM"/>
    </source>
</evidence>
<dbReference type="OrthoDB" id="468200at2"/>
<sequence length="78" mass="9047">MFYLRDLKKTRFYQEAFLEGKEQGRKEGKLEVQQEAILLEKFSVVPNLINLGLTVEQIALAMELQVEQVSQFIDGENN</sequence>
<dbReference type="Proteomes" id="UP000269154">
    <property type="component" value="Unassembled WGS sequence"/>
</dbReference>
<comment type="caution">
    <text evidence="1">The sequence shown here is derived from an EMBL/GenBank/DDBJ whole genome shotgun (WGS) entry which is preliminary data.</text>
</comment>
<name>A0A3N6NZE3_9CYAN</name>
<protein>
    <recommendedName>
        <fullName evidence="3">Rpn family recombination-promoting nuclease/putative transposase</fullName>
    </recommendedName>
</protein>
<accession>A0A3N6NZE3</accession>
<proteinExistence type="predicted"/>
<reference evidence="1 2" key="1">
    <citation type="journal article" date="2018" name="ACS Chem. Biol.">
        <title>Ketoreductase domain dysfunction expands chemodiversity: malyngamide biosynthesis in the cyanobacterium Okeania hirsuta.</title>
        <authorList>
            <person name="Moss N.A."/>
            <person name="Leao T."/>
            <person name="Rankin M."/>
            <person name="McCullough T.M."/>
            <person name="Qu P."/>
            <person name="Korobeynikov A."/>
            <person name="Smith J.L."/>
            <person name="Gerwick L."/>
            <person name="Gerwick W.H."/>
        </authorList>
    </citation>
    <scope>NUCLEOTIDE SEQUENCE [LARGE SCALE GENOMIC DNA]</scope>
    <source>
        <strain evidence="1 2">PAB10Feb10-1</strain>
    </source>
</reference>
<evidence type="ECO:0000313" key="2">
    <source>
        <dbReference type="Proteomes" id="UP000269154"/>
    </source>
</evidence>
<organism evidence="1 2">
    <name type="scientific">Okeania hirsuta</name>
    <dbReference type="NCBI Taxonomy" id="1458930"/>
    <lineage>
        <taxon>Bacteria</taxon>
        <taxon>Bacillati</taxon>
        <taxon>Cyanobacteriota</taxon>
        <taxon>Cyanophyceae</taxon>
        <taxon>Oscillatoriophycideae</taxon>
        <taxon>Oscillatoriales</taxon>
        <taxon>Microcoleaceae</taxon>
        <taxon>Okeania</taxon>
    </lineage>
</organism>